<sequence>MLSEAIHSLVDTGNQAILILGLKQASGVPDKSTNMDTHVLHTLDRSSTRLAYSG</sequence>
<reference evidence="2" key="1">
    <citation type="submission" date="2024-01" db="EMBL/GenBank/DDBJ databases">
        <authorList>
            <person name="Webb A."/>
        </authorList>
    </citation>
    <scope>NUCLEOTIDE SEQUENCE</scope>
    <source>
        <strain evidence="2">Pm1</strain>
    </source>
</reference>
<evidence type="ECO:0000313" key="2">
    <source>
        <dbReference type="EMBL" id="CAK7934571.1"/>
    </source>
</evidence>
<comment type="caution">
    <text evidence="2">The sequence shown here is derived from an EMBL/GenBank/DDBJ whole genome shotgun (WGS) entry which is preliminary data.</text>
</comment>
<dbReference type="EMBL" id="CAKLBY020000213">
    <property type="protein sequence ID" value="CAK7934571.1"/>
    <property type="molecule type" value="Genomic_DNA"/>
</dbReference>
<gene>
    <name evidence="1" type="ORF">PM001_LOCUS13</name>
    <name evidence="2" type="ORF">PM001_LOCUS19721</name>
</gene>
<protein>
    <submittedName>
        <fullName evidence="2">Uncharacterized protein</fullName>
    </submittedName>
</protein>
<proteinExistence type="predicted"/>
<evidence type="ECO:0000313" key="1">
    <source>
        <dbReference type="EMBL" id="CAK7890626.1"/>
    </source>
</evidence>
<accession>A0AAV1UJU3</accession>
<evidence type="ECO:0000313" key="3">
    <source>
        <dbReference type="Proteomes" id="UP001162060"/>
    </source>
</evidence>
<organism evidence="2 3">
    <name type="scientific">Peronospora matthiolae</name>
    <dbReference type="NCBI Taxonomy" id="2874970"/>
    <lineage>
        <taxon>Eukaryota</taxon>
        <taxon>Sar</taxon>
        <taxon>Stramenopiles</taxon>
        <taxon>Oomycota</taxon>
        <taxon>Peronosporomycetes</taxon>
        <taxon>Peronosporales</taxon>
        <taxon>Peronosporaceae</taxon>
        <taxon>Peronospora</taxon>
    </lineage>
</organism>
<dbReference type="EMBL" id="CAKLBY020000001">
    <property type="protein sequence ID" value="CAK7890626.1"/>
    <property type="molecule type" value="Genomic_DNA"/>
</dbReference>
<dbReference type="Proteomes" id="UP001162060">
    <property type="component" value="Unassembled WGS sequence"/>
</dbReference>
<name>A0AAV1UJU3_9STRA</name>
<dbReference type="AlphaFoldDB" id="A0AAV1UJU3"/>